<dbReference type="GO" id="GO:0000976">
    <property type="term" value="F:transcription cis-regulatory region binding"/>
    <property type="evidence" value="ECO:0007669"/>
    <property type="project" value="TreeGrafter"/>
</dbReference>
<evidence type="ECO:0000256" key="2">
    <source>
        <dbReference type="ARBA" id="ARBA00023242"/>
    </source>
</evidence>
<dbReference type="EMBL" id="FQNF01000045">
    <property type="protein sequence ID" value="SGZ40292.1"/>
    <property type="molecule type" value="Genomic_DNA"/>
</dbReference>
<dbReference type="GO" id="GO:0005634">
    <property type="term" value="C:nucleus"/>
    <property type="evidence" value="ECO:0007669"/>
    <property type="project" value="UniProtKB-SubCell"/>
</dbReference>
<gene>
    <name evidence="3" type="ORF">HGUI_02492</name>
</gene>
<keyword evidence="2" id="KW-0539">Nucleus</keyword>
<dbReference type="VEuPathDB" id="FungiDB:HGUI_02492"/>
<dbReference type="AlphaFoldDB" id="A0A1L0B3B9"/>
<organism evidence="3 4">
    <name type="scientific">Hanseniaspora guilliermondii</name>
    <dbReference type="NCBI Taxonomy" id="56406"/>
    <lineage>
        <taxon>Eukaryota</taxon>
        <taxon>Fungi</taxon>
        <taxon>Dikarya</taxon>
        <taxon>Ascomycota</taxon>
        <taxon>Saccharomycotina</taxon>
        <taxon>Saccharomycetes</taxon>
        <taxon>Saccharomycodales</taxon>
        <taxon>Saccharomycodaceae</taxon>
        <taxon>Hanseniaspora</taxon>
    </lineage>
</organism>
<dbReference type="GO" id="GO:0003700">
    <property type="term" value="F:DNA-binding transcription factor activity"/>
    <property type="evidence" value="ECO:0007669"/>
    <property type="project" value="TreeGrafter"/>
</dbReference>
<dbReference type="PANTHER" id="PTHR37534">
    <property type="entry name" value="TRANSCRIPTIONAL ACTIVATOR PROTEIN UGA3"/>
    <property type="match status" value="1"/>
</dbReference>
<reference evidence="4" key="1">
    <citation type="submission" date="2016-11" db="EMBL/GenBank/DDBJ databases">
        <authorList>
            <person name="Guldener U."/>
        </authorList>
    </citation>
    <scope>NUCLEOTIDE SEQUENCE [LARGE SCALE GENOMIC DNA]</scope>
</reference>
<comment type="subcellular location">
    <subcellularLocation>
        <location evidence="1">Nucleus</location>
    </subcellularLocation>
</comment>
<keyword evidence="4" id="KW-1185">Reference proteome</keyword>
<sequence>MSSKDNKVSKIKKINKAIDKTNSQPFNNGSLSIVDINDFKSTDKEVCQTLVPILSQTRTFQTYLPFNISFQNQKILNFYETFTSSFLTPGFHKDINKQNPFKKFIPRSAHTDQNIMRLILLFSKIHMKSLGIDYHVEDDKFIDLDVAGDIFTMQSFGNNVKISEVDINFLKHLANQKLSEYNDISNYTLIQMVLISLHTFFPNISPINWRQCIKNAKEGILNTSTNNEMFSFLSHWLCYQELMSSLTTSNLKLLQNNDFEYDFDVEMSLDTEQNIIHSNSLNLNTIDFANLDIDEFSGMDRQTLKYLSESVKLLQKFSDDDLKLSVQLNTMELIINMEKFFFISDIKRQQTSIEDPFLIITNKIFGKITVYMLKRRVLQMNITKEPIQSMLLEIINLINILPQNTSYSSCVFFAMFISGCDLITYDYLIDKRHIILNHLNSLHKNVGMESCQRVTDYMKHCWLTGKPWWEVFNENNIDIIFTI</sequence>
<evidence type="ECO:0000313" key="4">
    <source>
        <dbReference type="Proteomes" id="UP000183365"/>
    </source>
</evidence>
<dbReference type="Pfam" id="PF11951">
    <property type="entry name" value="Fungal_trans_2"/>
    <property type="match status" value="1"/>
</dbReference>
<evidence type="ECO:0000313" key="3">
    <source>
        <dbReference type="EMBL" id="SGZ40292.1"/>
    </source>
</evidence>
<proteinExistence type="predicted"/>
<dbReference type="PANTHER" id="PTHR37534:SF43">
    <property type="entry name" value="FINGER DOMAIN PROTEIN, PUTATIVE (AFU_ORTHOLOGUE AFUA_1G01850)-RELATED"/>
    <property type="match status" value="1"/>
</dbReference>
<name>A0A1L0B3B9_9ASCO</name>
<protein>
    <submittedName>
        <fullName evidence="3">Uncharacterized protein</fullName>
    </submittedName>
</protein>
<dbReference type="InterPro" id="IPR021858">
    <property type="entry name" value="Fun_TF"/>
</dbReference>
<dbReference type="GO" id="GO:0045944">
    <property type="term" value="P:positive regulation of transcription by RNA polymerase II"/>
    <property type="evidence" value="ECO:0007669"/>
    <property type="project" value="TreeGrafter"/>
</dbReference>
<accession>A0A1L0B3B9</accession>
<dbReference type="OrthoDB" id="5229455at2759"/>
<evidence type="ECO:0000256" key="1">
    <source>
        <dbReference type="ARBA" id="ARBA00004123"/>
    </source>
</evidence>
<dbReference type="Proteomes" id="UP000183365">
    <property type="component" value="Unassembled WGS sequence"/>
</dbReference>